<dbReference type="EMBL" id="FTMS01000005">
    <property type="protein sequence ID" value="SIQ20933.1"/>
    <property type="molecule type" value="Genomic_DNA"/>
</dbReference>
<dbReference type="PANTHER" id="PTHR31891">
    <property type="entry name" value="FORMAMIDASE C869.04-RELATED"/>
    <property type="match status" value="1"/>
</dbReference>
<dbReference type="InterPro" id="IPR004304">
    <property type="entry name" value="FmdA_AmdA"/>
</dbReference>
<protein>
    <submittedName>
        <fullName evidence="1">Amidase</fullName>
    </submittedName>
</protein>
<reference evidence="1 2" key="1">
    <citation type="submission" date="2017-01" db="EMBL/GenBank/DDBJ databases">
        <authorList>
            <person name="Mah S.A."/>
            <person name="Swanson W.J."/>
            <person name="Moy G.W."/>
            <person name="Vacquier V.D."/>
        </authorList>
    </citation>
    <scope>NUCLEOTIDE SEQUENCE [LARGE SCALE GENOMIC DNA]</scope>
    <source>
        <strain evidence="1 2">ASpG1</strain>
    </source>
</reference>
<sequence>MRIDDESIFYAFHSELIPVVTVESGAEIQMVTRDCFSNQISTPEDFSGLDWNQVNPATGPVALRGAQPGDILKVEVLGIKIADSGIVCVVPGAGVLGDRIEAAQVRILSVDDRVRFNEKISLPLNKMIGVIGVAPRGEAVPNGVPGDHGGNMDNRVIREGATLYLPVFHEGALFGAGDVHGAMGDGEIGVSGLEVAAELTFRLSVIPGSASTIPPLEHPLLEDDQDFYAIVSGETLDSATKRAVATMADLVQHKTGLSLAESTMLMSLAGHTEIAQVVDPQVTVRYRLPKQAVAEYFTSLF</sequence>
<organism evidence="1 2">
    <name type="scientific">Alkalispirochaeta americana</name>
    <dbReference type="NCBI Taxonomy" id="159291"/>
    <lineage>
        <taxon>Bacteria</taxon>
        <taxon>Pseudomonadati</taxon>
        <taxon>Spirochaetota</taxon>
        <taxon>Spirochaetia</taxon>
        <taxon>Spirochaetales</taxon>
        <taxon>Spirochaetaceae</taxon>
        <taxon>Alkalispirochaeta</taxon>
    </lineage>
</organism>
<evidence type="ECO:0000313" key="2">
    <source>
        <dbReference type="Proteomes" id="UP000186400"/>
    </source>
</evidence>
<evidence type="ECO:0000313" key="1">
    <source>
        <dbReference type="EMBL" id="SIQ20933.1"/>
    </source>
</evidence>
<name>A0A1N6QWG6_9SPIO</name>
<dbReference type="Gene3D" id="3.10.28.20">
    <property type="entry name" value="Acetamidase/Formamidase-like domains"/>
    <property type="match status" value="1"/>
</dbReference>
<dbReference type="Gene3D" id="2.60.120.580">
    <property type="entry name" value="Acetamidase/Formamidase-like domains"/>
    <property type="match status" value="1"/>
</dbReference>
<dbReference type="SUPFAM" id="SSF141130">
    <property type="entry name" value="Acetamidase/Formamidase-like"/>
    <property type="match status" value="1"/>
</dbReference>
<dbReference type="STRING" id="159291.SAMN05920897_10577"/>
<dbReference type="OrthoDB" id="9811740at2"/>
<gene>
    <name evidence="1" type="ORF">SAMN05920897_10577</name>
</gene>
<dbReference type="PANTHER" id="PTHR31891:SF1">
    <property type="entry name" value="FORMAMIDASE C869.04-RELATED"/>
    <property type="match status" value="1"/>
</dbReference>
<dbReference type="Gene3D" id="2.40.10.120">
    <property type="match status" value="1"/>
</dbReference>
<dbReference type="GO" id="GO:0016811">
    <property type="term" value="F:hydrolase activity, acting on carbon-nitrogen (but not peptide) bonds, in linear amides"/>
    <property type="evidence" value="ECO:0007669"/>
    <property type="project" value="InterPro"/>
</dbReference>
<dbReference type="AlphaFoldDB" id="A0A1N6QWG6"/>
<proteinExistence type="predicted"/>
<dbReference type="Pfam" id="PF03069">
    <property type="entry name" value="FmdA_AmdA"/>
    <property type="match status" value="2"/>
</dbReference>
<dbReference type="Proteomes" id="UP000186400">
    <property type="component" value="Unassembled WGS sequence"/>
</dbReference>
<dbReference type="RefSeq" id="WP_076488223.1">
    <property type="nucleotide sequence ID" value="NZ_FTMS01000005.1"/>
</dbReference>
<keyword evidence="2" id="KW-1185">Reference proteome</keyword>
<accession>A0A1N6QWG6</accession>